<dbReference type="OrthoDB" id="9762169at2"/>
<evidence type="ECO:0000256" key="2">
    <source>
        <dbReference type="ARBA" id="ARBA00022679"/>
    </source>
</evidence>
<dbReference type="CDD" id="cd14014">
    <property type="entry name" value="STKc_PknB_like"/>
    <property type="match status" value="1"/>
</dbReference>
<keyword evidence="7" id="KW-0723">Serine/threonine-protein kinase</keyword>
<dbReference type="SUPFAM" id="SSF56112">
    <property type="entry name" value="Protein kinase-like (PK-like)"/>
    <property type="match status" value="1"/>
</dbReference>
<dbReference type="Proteomes" id="UP000317550">
    <property type="component" value="Chromosome"/>
</dbReference>
<dbReference type="PROSITE" id="PS00108">
    <property type="entry name" value="PROTEIN_KINASE_ST"/>
    <property type="match status" value="1"/>
</dbReference>
<name>A0A516SEF5_9NEIS</name>
<organism evidence="7 8">
    <name type="scientific">Chitinimonas arctica</name>
    <dbReference type="NCBI Taxonomy" id="2594795"/>
    <lineage>
        <taxon>Bacteria</taxon>
        <taxon>Pseudomonadati</taxon>
        <taxon>Pseudomonadota</taxon>
        <taxon>Betaproteobacteria</taxon>
        <taxon>Neisseriales</taxon>
        <taxon>Chitinibacteraceae</taxon>
        <taxon>Chitinimonas</taxon>
    </lineage>
</organism>
<dbReference type="GO" id="GO:0005524">
    <property type="term" value="F:ATP binding"/>
    <property type="evidence" value="ECO:0007669"/>
    <property type="project" value="UniProtKB-KW"/>
</dbReference>
<gene>
    <name evidence="7" type="ORF">FNU76_09295</name>
</gene>
<dbReference type="Gene3D" id="1.10.510.10">
    <property type="entry name" value="Transferase(Phosphotransferase) domain 1"/>
    <property type="match status" value="1"/>
</dbReference>
<dbReference type="AlphaFoldDB" id="A0A516SEF5"/>
<dbReference type="EC" id="2.7.11.1" evidence="1"/>
<sequence length="326" mass="36584">MPPPSNFPLARGYQLLNYTIVKQLSAGGFSIVYLAHDEHDQPVAIKEYLPNALALRSEGERVMATSADNLALFRHGMKCFFEEGKTLAQIRHPNIVKVVNFFRANETVYMVMEYERGRTLQKEIQLTDGGVKENLILYVFAHLLNGLREVHLNKMLHLDIKPANLYIRRDGSPVLLDFGSARDALSPSINKFTPMYTPGFASPEQYADRDKLGPWSDIYSVGASIFACMSGLAPQAADQRAKEDKYQSVKKMWAGRYSESLLELVDWCLMLDPLARPQSVRDVQKALVQTANEPQAKPSRFAGIKGSLARFSRMEIKLGGGKGERK</sequence>
<dbReference type="InterPro" id="IPR000719">
    <property type="entry name" value="Prot_kinase_dom"/>
</dbReference>
<evidence type="ECO:0000256" key="5">
    <source>
        <dbReference type="ARBA" id="ARBA00022840"/>
    </source>
</evidence>
<evidence type="ECO:0000256" key="1">
    <source>
        <dbReference type="ARBA" id="ARBA00012513"/>
    </source>
</evidence>
<feature type="domain" description="Protein kinase" evidence="6">
    <location>
        <begin position="18"/>
        <end position="288"/>
    </location>
</feature>
<protein>
    <recommendedName>
        <fullName evidence="1">non-specific serine/threonine protein kinase</fullName>
        <ecNumber evidence="1">2.7.11.1</ecNumber>
    </recommendedName>
</protein>
<dbReference type="KEGG" id="cari:FNU76_09295"/>
<dbReference type="EMBL" id="CP041730">
    <property type="protein sequence ID" value="QDQ26549.1"/>
    <property type="molecule type" value="Genomic_DNA"/>
</dbReference>
<dbReference type="GO" id="GO:0004674">
    <property type="term" value="F:protein serine/threonine kinase activity"/>
    <property type="evidence" value="ECO:0007669"/>
    <property type="project" value="UniProtKB-KW"/>
</dbReference>
<keyword evidence="2" id="KW-0808">Transferase</keyword>
<dbReference type="InterPro" id="IPR008271">
    <property type="entry name" value="Ser/Thr_kinase_AS"/>
</dbReference>
<keyword evidence="8" id="KW-1185">Reference proteome</keyword>
<evidence type="ECO:0000256" key="4">
    <source>
        <dbReference type="ARBA" id="ARBA00022777"/>
    </source>
</evidence>
<dbReference type="PANTHER" id="PTHR43671">
    <property type="entry name" value="SERINE/THREONINE-PROTEIN KINASE NEK"/>
    <property type="match status" value="1"/>
</dbReference>
<dbReference type="Pfam" id="PF00069">
    <property type="entry name" value="Pkinase"/>
    <property type="match status" value="1"/>
</dbReference>
<evidence type="ECO:0000256" key="3">
    <source>
        <dbReference type="ARBA" id="ARBA00022741"/>
    </source>
</evidence>
<keyword evidence="3" id="KW-0547">Nucleotide-binding</keyword>
<dbReference type="SMART" id="SM00220">
    <property type="entry name" value="S_TKc"/>
    <property type="match status" value="1"/>
</dbReference>
<keyword evidence="4 7" id="KW-0418">Kinase</keyword>
<dbReference type="RefSeq" id="WP_144277943.1">
    <property type="nucleotide sequence ID" value="NZ_CP041730.1"/>
</dbReference>
<dbReference type="PANTHER" id="PTHR43671:SF13">
    <property type="entry name" value="SERINE_THREONINE-PROTEIN KINASE NEK2"/>
    <property type="match status" value="1"/>
</dbReference>
<accession>A0A516SEF5</accession>
<dbReference type="PROSITE" id="PS50011">
    <property type="entry name" value="PROTEIN_KINASE_DOM"/>
    <property type="match status" value="1"/>
</dbReference>
<reference evidence="8" key="1">
    <citation type="submission" date="2019-07" db="EMBL/GenBank/DDBJ databases">
        <title>Chitinimonas sp. nov., isolated from Ny-Alesund, arctica soil.</title>
        <authorList>
            <person name="Xu Q."/>
            <person name="Peng F."/>
        </authorList>
    </citation>
    <scope>NUCLEOTIDE SEQUENCE [LARGE SCALE GENOMIC DNA]</scope>
    <source>
        <strain evidence="8">R3-44</strain>
    </source>
</reference>
<evidence type="ECO:0000259" key="6">
    <source>
        <dbReference type="PROSITE" id="PS50011"/>
    </source>
</evidence>
<proteinExistence type="predicted"/>
<dbReference type="InterPro" id="IPR011009">
    <property type="entry name" value="Kinase-like_dom_sf"/>
</dbReference>
<evidence type="ECO:0000313" key="7">
    <source>
        <dbReference type="EMBL" id="QDQ26549.1"/>
    </source>
</evidence>
<keyword evidence="5" id="KW-0067">ATP-binding</keyword>
<evidence type="ECO:0000313" key="8">
    <source>
        <dbReference type="Proteomes" id="UP000317550"/>
    </source>
</evidence>
<dbReference type="InterPro" id="IPR050660">
    <property type="entry name" value="NEK_Ser/Thr_kinase"/>
</dbReference>